<evidence type="ECO:0000256" key="2">
    <source>
        <dbReference type="ARBA" id="ARBA00023015"/>
    </source>
</evidence>
<accession>A0A4S8JG45</accession>
<dbReference type="EMBL" id="PYDT01000005">
    <property type="protein sequence ID" value="THU59932.1"/>
    <property type="molecule type" value="Genomic_DNA"/>
</dbReference>
<keyword evidence="9" id="KW-1185">Reference proteome</keyword>
<comment type="subcellular location">
    <subcellularLocation>
        <location evidence="1">Nucleus</location>
    </subcellularLocation>
</comment>
<dbReference type="PANTHER" id="PTHR46324">
    <property type="entry name" value="BASIC LEUCINE ZIPPER 43-RELATED"/>
    <property type="match status" value="1"/>
</dbReference>
<dbReference type="InterPro" id="IPR045314">
    <property type="entry name" value="bZIP_plant_GBF1"/>
</dbReference>
<keyword evidence="5" id="KW-0539">Nucleus</keyword>
<dbReference type="SMART" id="SM00338">
    <property type="entry name" value="BRLZ"/>
    <property type="match status" value="1"/>
</dbReference>
<evidence type="ECO:0000259" key="7">
    <source>
        <dbReference type="PROSITE" id="PS50217"/>
    </source>
</evidence>
<proteinExistence type="predicted"/>
<protein>
    <recommendedName>
        <fullName evidence="7">BZIP domain-containing protein</fullName>
    </recommendedName>
</protein>
<evidence type="ECO:0000313" key="8">
    <source>
        <dbReference type="EMBL" id="THU59932.1"/>
    </source>
</evidence>
<dbReference type="GO" id="GO:0005634">
    <property type="term" value="C:nucleus"/>
    <property type="evidence" value="ECO:0007669"/>
    <property type="project" value="UniProtKB-SubCell"/>
</dbReference>
<sequence length="231" mass="25979">MYPGDIASIRYLSPSCMPSCQSQYHMAENSIPSFHLNDLFGCCSPNQAQSSPPLMHEVGLPNNGIPSFHLSDRQSSPPLMHEVGLPNNGIPSFHLSDLFGCCSPNQARSSPLMHEVGLPNNSVVGAEEQRLCWAEERRQRRMISNRESARRSRMRKLKQLSELRSQVAHLRSANGRLLDDLNRAMRERDQVLRENAQLRDKETELQKKLGKLPPEHSCAPQNPEEPGSAYS</sequence>
<dbReference type="PROSITE" id="PS50217">
    <property type="entry name" value="BZIP"/>
    <property type="match status" value="1"/>
</dbReference>
<evidence type="ECO:0000256" key="4">
    <source>
        <dbReference type="ARBA" id="ARBA00023163"/>
    </source>
</evidence>
<name>A0A4S8JG45_MUSBA</name>
<keyword evidence="3" id="KW-0238">DNA-binding</keyword>
<comment type="caution">
    <text evidence="8">The sequence shown here is derived from an EMBL/GenBank/DDBJ whole genome shotgun (WGS) entry which is preliminary data.</text>
</comment>
<dbReference type="SUPFAM" id="SSF57959">
    <property type="entry name" value="Leucine zipper domain"/>
    <property type="match status" value="1"/>
</dbReference>
<evidence type="ECO:0000256" key="6">
    <source>
        <dbReference type="SAM" id="MobiDB-lite"/>
    </source>
</evidence>
<evidence type="ECO:0000256" key="5">
    <source>
        <dbReference type="ARBA" id="ARBA00023242"/>
    </source>
</evidence>
<dbReference type="FunFam" id="1.20.5.170:FF:000020">
    <property type="entry name" value="BZIP transcription factor"/>
    <property type="match status" value="1"/>
</dbReference>
<dbReference type="GO" id="GO:0003677">
    <property type="term" value="F:DNA binding"/>
    <property type="evidence" value="ECO:0007669"/>
    <property type="project" value="UniProtKB-KW"/>
</dbReference>
<evidence type="ECO:0000256" key="1">
    <source>
        <dbReference type="ARBA" id="ARBA00004123"/>
    </source>
</evidence>
<dbReference type="AlphaFoldDB" id="A0A4S8JG45"/>
<dbReference type="InterPro" id="IPR046347">
    <property type="entry name" value="bZIP_sf"/>
</dbReference>
<gene>
    <name evidence="8" type="ORF">C4D60_Mb07t07260</name>
</gene>
<keyword evidence="2" id="KW-0805">Transcription regulation</keyword>
<dbReference type="Proteomes" id="UP000317650">
    <property type="component" value="Chromosome 7"/>
</dbReference>
<dbReference type="InterPro" id="IPR004827">
    <property type="entry name" value="bZIP"/>
</dbReference>
<dbReference type="PANTHER" id="PTHR46324:SF26">
    <property type="entry name" value="OS02G0728001 PROTEIN"/>
    <property type="match status" value="1"/>
</dbReference>
<feature type="domain" description="BZIP" evidence="7">
    <location>
        <begin position="135"/>
        <end position="198"/>
    </location>
</feature>
<dbReference type="GO" id="GO:0003700">
    <property type="term" value="F:DNA-binding transcription factor activity"/>
    <property type="evidence" value="ECO:0007669"/>
    <property type="project" value="InterPro"/>
</dbReference>
<keyword evidence="4" id="KW-0804">Transcription</keyword>
<evidence type="ECO:0000256" key="3">
    <source>
        <dbReference type="ARBA" id="ARBA00023125"/>
    </source>
</evidence>
<dbReference type="InterPro" id="IPR044521">
    <property type="entry name" value="AtbZIP8/43"/>
</dbReference>
<dbReference type="Gene3D" id="1.20.5.170">
    <property type="match status" value="1"/>
</dbReference>
<dbReference type="PROSITE" id="PS00036">
    <property type="entry name" value="BZIP_BASIC"/>
    <property type="match status" value="1"/>
</dbReference>
<reference evidence="8 9" key="1">
    <citation type="journal article" date="2019" name="Nat. Plants">
        <title>Genome sequencing of Musa balbisiana reveals subgenome evolution and function divergence in polyploid bananas.</title>
        <authorList>
            <person name="Yao X."/>
        </authorList>
    </citation>
    <scope>NUCLEOTIDE SEQUENCE [LARGE SCALE GENOMIC DNA]</scope>
    <source>
        <strain evidence="9">cv. DH-PKW</strain>
        <tissue evidence="8">Leaves</tissue>
    </source>
</reference>
<feature type="compositionally biased region" description="Basic and acidic residues" evidence="6">
    <location>
        <begin position="193"/>
        <end position="207"/>
    </location>
</feature>
<feature type="region of interest" description="Disordered" evidence="6">
    <location>
        <begin position="193"/>
        <end position="231"/>
    </location>
</feature>
<evidence type="ECO:0000313" key="9">
    <source>
        <dbReference type="Proteomes" id="UP000317650"/>
    </source>
</evidence>
<dbReference type="CDD" id="cd14702">
    <property type="entry name" value="bZIP_plant_GBF1"/>
    <property type="match status" value="1"/>
</dbReference>
<dbReference type="Pfam" id="PF00170">
    <property type="entry name" value="bZIP_1"/>
    <property type="match status" value="1"/>
</dbReference>
<organism evidence="8 9">
    <name type="scientific">Musa balbisiana</name>
    <name type="common">Banana</name>
    <dbReference type="NCBI Taxonomy" id="52838"/>
    <lineage>
        <taxon>Eukaryota</taxon>
        <taxon>Viridiplantae</taxon>
        <taxon>Streptophyta</taxon>
        <taxon>Embryophyta</taxon>
        <taxon>Tracheophyta</taxon>
        <taxon>Spermatophyta</taxon>
        <taxon>Magnoliopsida</taxon>
        <taxon>Liliopsida</taxon>
        <taxon>Zingiberales</taxon>
        <taxon>Musaceae</taxon>
        <taxon>Musa</taxon>
    </lineage>
</organism>